<dbReference type="EMBL" id="DVGB01000089">
    <property type="protein sequence ID" value="HIR02075.1"/>
    <property type="molecule type" value="Genomic_DNA"/>
</dbReference>
<evidence type="ECO:0000313" key="6">
    <source>
        <dbReference type="EMBL" id="HIR02075.1"/>
    </source>
</evidence>
<evidence type="ECO:0000256" key="2">
    <source>
        <dbReference type="ARBA" id="ARBA00011643"/>
    </source>
</evidence>
<evidence type="ECO:0000256" key="3">
    <source>
        <dbReference type="ARBA" id="ARBA00022112"/>
    </source>
</evidence>
<proteinExistence type="inferred from homology"/>
<feature type="binding site" evidence="5">
    <location>
        <position position="89"/>
    </location>
    <ligand>
        <name>a divalent metal cation</name>
        <dbReference type="ChEBI" id="CHEBI:60240"/>
        <label>1</label>
    </ligand>
</feature>
<evidence type="ECO:0000256" key="4">
    <source>
        <dbReference type="ARBA" id="ARBA00022723"/>
    </source>
</evidence>
<dbReference type="InterPro" id="IPR036069">
    <property type="entry name" value="DUF34/NIF3_sf"/>
</dbReference>
<feature type="binding site" evidence="5">
    <location>
        <position position="253"/>
    </location>
    <ligand>
        <name>a divalent metal cation</name>
        <dbReference type="ChEBI" id="CHEBI:60240"/>
        <label>1</label>
    </ligand>
</feature>
<dbReference type="GO" id="GO:0046872">
    <property type="term" value="F:metal ion binding"/>
    <property type="evidence" value="ECO:0007669"/>
    <property type="project" value="UniProtKB-KW"/>
</dbReference>
<comment type="caution">
    <text evidence="6">The sequence shown here is derived from an EMBL/GenBank/DDBJ whole genome shotgun (WGS) entry which is preliminary data.</text>
</comment>
<protein>
    <recommendedName>
        <fullName evidence="3">GTP cyclohydrolase 1 type 2 homolog</fullName>
    </recommendedName>
</protein>
<dbReference type="Proteomes" id="UP000824261">
    <property type="component" value="Unassembled WGS sequence"/>
</dbReference>
<reference evidence="6" key="1">
    <citation type="submission" date="2020-10" db="EMBL/GenBank/DDBJ databases">
        <authorList>
            <person name="Gilroy R."/>
        </authorList>
    </citation>
    <scope>NUCLEOTIDE SEQUENCE</scope>
    <source>
        <strain evidence="6">ChiGjej1B1-2707</strain>
    </source>
</reference>
<gene>
    <name evidence="6" type="ORF">IAA69_07445</name>
</gene>
<dbReference type="Gene3D" id="3.40.1390.30">
    <property type="entry name" value="NIF3 (NGG1p interacting factor 3)-like"/>
    <property type="match status" value="2"/>
</dbReference>
<comment type="subunit">
    <text evidence="2">Homohexamer.</text>
</comment>
<sequence>MAGENTTKGLAALRSGTLSRRAGITTIGALEQALLRRFPAATAEGWDRTGLLAGDPAEPLRGVAVALDPTVRAVRAAEEAGANVLLTHHPAFLEAPGSFRPATVVPFADGAVVYEAVKRGVALMNFHTALDVSKEAQRVLPEKLGLQFKGVFERAEEGRGLGYGQVCAPKSSDAPFSLKHLAARCTSVFGRPPRVWGDFDRVLGTVVTTTGSAGDMPAHCLEAGYDCLVCGEVKYHAALAAADAGLCIVDLGHDTSELPLCEVLVQACAAVGVPEGLITVFEQNGNWSHPEAVRR</sequence>
<dbReference type="PANTHER" id="PTHR13799:SF14">
    <property type="entry name" value="GTP CYCLOHYDROLASE 1 TYPE 2 HOMOLOG"/>
    <property type="match status" value="1"/>
</dbReference>
<dbReference type="PANTHER" id="PTHR13799">
    <property type="entry name" value="NGG1 INTERACTING FACTOR 3"/>
    <property type="match status" value="1"/>
</dbReference>
<feature type="binding site" evidence="5">
    <location>
        <position position="88"/>
    </location>
    <ligand>
        <name>a divalent metal cation</name>
        <dbReference type="ChEBI" id="CHEBI:60240"/>
        <label>1</label>
    </ligand>
</feature>
<dbReference type="GO" id="GO:0005737">
    <property type="term" value="C:cytoplasm"/>
    <property type="evidence" value="ECO:0007669"/>
    <property type="project" value="TreeGrafter"/>
</dbReference>
<dbReference type="AlphaFoldDB" id="A0A9D1D3R1"/>
<feature type="binding site" evidence="5">
    <location>
        <position position="131"/>
    </location>
    <ligand>
        <name>a divalent metal cation</name>
        <dbReference type="ChEBI" id="CHEBI:60240"/>
        <label>1</label>
    </ligand>
</feature>
<evidence type="ECO:0000313" key="7">
    <source>
        <dbReference type="Proteomes" id="UP000824261"/>
    </source>
</evidence>
<name>A0A9D1D3R1_9ACTN</name>
<dbReference type="InterPro" id="IPR002678">
    <property type="entry name" value="DUF34/NIF3"/>
</dbReference>
<organism evidence="6 7">
    <name type="scientific">Candidatus Aveggerthella stercoripullorum</name>
    <dbReference type="NCBI Taxonomy" id="2840688"/>
    <lineage>
        <taxon>Bacteria</taxon>
        <taxon>Bacillati</taxon>
        <taxon>Actinomycetota</taxon>
        <taxon>Coriobacteriia</taxon>
        <taxon>Eggerthellales</taxon>
        <taxon>Eggerthellaceae</taxon>
        <taxon>Eggerthellaceae incertae sedis</taxon>
        <taxon>Candidatus Aveggerthella</taxon>
    </lineage>
</organism>
<reference evidence="6" key="2">
    <citation type="journal article" date="2021" name="PeerJ">
        <title>Extensive microbial diversity within the chicken gut microbiome revealed by metagenomics and culture.</title>
        <authorList>
            <person name="Gilroy R."/>
            <person name="Ravi A."/>
            <person name="Getino M."/>
            <person name="Pursley I."/>
            <person name="Horton D.L."/>
            <person name="Alikhan N.F."/>
            <person name="Baker D."/>
            <person name="Gharbi K."/>
            <person name="Hall N."/>
            <person name="Watson M."/>
            <person name="Adriaenssens E.M."/>
            <person name="Foster-Nyarko E."/>
            <person name="Jarju S."/>
            <person name="Secka A."/>
            <person name="Antonio M."/>
            <person name="Oren A."/>
            <person name="Chaudhuri R.R."/>
            <person name="La Ragione R."/>
            <person name="Hildebrand F."/>
            <person name="Pallen M.J."/>
        </authorList>
    </citation>
    <scope>NUCLEOTIDE SEQUENCE</scope>
    <source>
        <strain evidence="6">ChiGjej1B1-2707</strain>
    </source>
</reference>
<evidence type="ECO:0000256" key="1">
    <source>
        <dbReference type="ARBA" id="ARBA00006964"/>
    </source>
</evidence>
<dbReference type="Pfam" id="PF01784">
    <property type="entry name" value="DUF34_NIF3"/>
    <property type="match status" value="1"/>
</dbReference>
<dbReference type="FunFam" id="3.40.1390.30:FF:000001">
    <property type="entry name" value="GTP cyclohydrolase 1 type 2"/>
    <property type="match status" value="1"/>
</dbReference>
<dbReference type="SUPFAM" id="SSF102705">
    <property type="entry name" value="NIF3 (NGG1p interacting factor 3)-like"/>
    <property type="match status" value="1"/>
</dbReference>
<accession>A0A9D1D3R1</accession>
<comment type="similarity">
    <text evidence="1">Belongs to the GTP cyclohydrolase I type 2/NIF3 family.</text>
</comment>
<feature type="binding site" evidence="5">
    <location>
        <position position="257"/>
    </location>
    <ligand>
        <name>a divalent metal cation</name>
        <dbReference type="ChEBI" id="CHEBI:60240"/>
        <label>1</label>
    </ligand>
</feature>
<keyword evidence="4 5" id="KW-0479">Metal-binding</keyword>
<evidence type="ECO:0000256" key="5">
    <source>
        <dbReference type="PIRSR" id="PIRSR602678-1"/>
    </source>
</evidence>